<dbReference type="Gene3D" id="3.40.50.300">
    <property type="entry name" value="P-loop containing nucleotide triphosphate hydrolases"/>
    <property type="match status" value="1"/>
</dbReference>
<feature type="region of interest" description="Disordered" evidence="2">
    <location>
        <begin position="53"/>
        <end position="130"/>
    </location>
</feature>
<accession>A0A9D4UIA4</accession>
<keyword evidence="1" id="KW-0150">Chloroplast</keyword>
<protein>
    <recommendedName>
        <fullName evidence="3">G domain-containing protein</fullName>
    </recommendedName>
</protein>
<keyword evidence="5" id="KW-1185">Reference proteome</keyword>
<organism evidence="4 5">
    <name type="scientific">Adiantum capillus-veneris</name>
    <name type="common">Maidenhair fern</name>
    <dbReference type="NCBI Taxonomy" id="13818"/>
    <lineage>
        <taxon>Eukaryota</taxon>
        <taxon>Viridiplantae</taxon>
        <taxon>Streptophyta</taxon>
        <taxon>Embryophyta</taxon>
        <taxon>Tracheophyta</taxon>
        <taxon>Polypodiopsida</taxon>
        <taxon>Polypodiidae</taxon>
        <taxon>Polypodiales</taxon>
        <taxon>Pteridineae</taxon>
        <taxon>Pteridaceae</taxon>
        <taxon>Vittarioideae</taxon>
        <taxon>Adiantum</taxon>
    </lineage>
</organism>
<keyword evidence="1" id="KW-0934">Plastid</keyword>
<dbReference type="PANTHER" id="PTHR42698">
    <property type="entry name" value="GTPASE ERA"/>
    <property type="match status" value="1"/>
</dbReference>
<sequence>MRVSQGVSTQCHDLLKRYNSSVAVLSRVSTQSHDLLKRYYSSVAVLSNPTTKGYKRLSRGLKGSSRGSSKEGVQQFEDKAESSNEESSKSFRKQRDWKRAAPHKQKKAPPHNLKKAASHNLDDASESQSDDMAYNENLDAVSDDSDMDSDDDDTKIISPNDIFRGIEQESFKKLPKKEQEKATRKMMDQLISEALDGPEEAEDGPVPEDEQRSLRVGIIGAVNAGKSTLINLMVGTKVAAVSRKRNTTLSEILGIVTNGRYQILLYDTPGLVLDILGRPSKSDTRHRSESAWQLFSHCEVLLVLVDAYRQLHKVIDQVNTKHVTCPISHVWPSKSSRQPPSSAELLLPLTCMTASSGRDPVKRSAI</sequence>
<feature type="domain" description="G" evidence="3">
    <location>
        <begin position="215"/>
        <end position="319"/>
    </location>
</feature>
<feature type="compositionally biased region" description="Basic and acidic residues" evidence="2">
    <location>
        <begin position="76"/>
        <end position="99"/>
    </location>
</feature>
<evidence type="ECO:0000313" key="4">
    <source>
        <dbReference type="EMBL" id="KAI5068413.1"/>
    </source>
</evidence>
<proteinExistence type="predicted"/>
<dbReference type="SUPFAM" id="SSF52540">
    <property type="entry name" value="P-loop containing nucleoside triphosphate hydrolases"/>
    <property type="match status" value="1"/>
</dbReference>
<dbReference type="GO" id="GO:0000028">
    <property type="term" value="P:ribosomal small subunit assembly"/>
    <property type="evidence" value="ECO:0007669"/>
    <property type="project" value="TreeGrafter"/>
</dbReference>
<name>A0A9D4UIA4_ADICA</name>
<dbReference type="GO" id="GO:0005525">
    <property type="term" value="F:GTP binding"/>
    <property type="evidence" value="ECO:0007669"/>
    <property type="project" value="InterPro"/>
</dbReference>
<evidence type="ECO:0000313" key="5">
    <source>
        <dbReference type="Proteomes" id="UP000886520"/>
    </source>
</evidence>
<dbReference type="InterPro" id="IPR027417">
    <property type="entry name" value="P-loop_NTPase"/>
</dbReference>
<gene>
    <name evidence="4" type="ORF">GOP47_0016758</name>
</gene>
<evidence type="ECO:0000256" key="1">
    <source>
        <dbReference type="ARBA" id="ARBA00022528"/>
    </source>
</evidence>
<dbReference type="AlphaFoldDB" id="A0A9D4UIA4"/>
<dbReference type="PANTHER" id="PTHR42698:SF1">
    <property type="entry name" value="GTPASE ERA, MITOCHONDRIAL"/>
    <property type="match status" value="1"/>
</dbReference>
<dbReference type="OrthoDB" id="8954335at2759"/>
<comment type="caution">
    <text evidence="4">The sequence shown here is derived from an EMBL/GenBank/DDBJ whole genome shotgun (WGS) entry which is preliminary data.</text>
</comment>
<evidence type="ECO:0000256" key="2">
    <source>
        <dbReference type="SAM" id="MobiDB-lite"/>
    </source>
</evidence>
<dbReference type="InterPro" id="IPR005662">
    <property type="entry name" value="GTPase_Era-like"/>
</dbReference>
<evidence type="ECO:0000259" key="3">
    <source>
        <dbReference type="Pfam" id="PF01926"/>
    </source>
</evidence>
<dbReference type="Pfam" id="PF01926">
    <property type="entry name" value="MMR_HSR1"/>
    <property type="match status" value="1"/>
</dbReference>
<dbReference type="Proteomes" id="UP000886520">
    <property type="component" value="Chromosome 16"/>
</dbReference>
<feature type="compositionally biased region" description="Basic residues" evidence="2">
    <location>
        <begin position="100"/>
        <end position="117"/>
    </location>
</feature>
<dbReference type="GO" id="GO:0043024">
    <property type="term" value="F:ribosomal small subunit binding"/>
    <property type="evidence" value="ECO:0007669"/>
    <property type="project" value="TreeGrafter"/>
</dbReference>
<reference evidence="4" key="1">
    <citation type="submission" date="2021-01" db="EMBL/GenBank/DDBJ databases">
        <title>Adiantum capillus-veneris genome.</title>
        <authorList>
            <person name="Fang Y."/>
            <person name="Liao Q."/>
        </authorList>
    </citation>
    <scope>NUCLEOTIDE SEQUENCE</scope>
    <source>
        <strain evidence="4">H3</strain>
        <tissue evidence="4">Leaf</tissue>
    </source>
</reference>
<dbReference type="GO" id="GO:0019843">
    <property type="term" value="F:rRNA binding"/>
    <property type="evidence" value="ECO:0007669"/>
    <property type="project" value="TreeGrafter"/>
</dbReference>
<dbReference type="InterPro" id="IPR006073">
    <property type="entry name" value="GTP-bd"/>
</dbReference>
<dbReference type="EMBL" id="JABFUD020000016">
    <property type="protein sequence ID" value="KAI5068413.1"/>
    <property type="molecule type" value="Genomic_DNA"/>
</dbReference>